<evidence type="ECO:0000256" key="3">
    <source>
        <dbReference type="ARBA" id="ARBA00008746"/>
    </source>
</evidence>
<evidence type="ECO:0000256" key="7">
    <source>
        <dbReference type="ARBA" id="ARBA00022519"/>
    </source>
</evidence>
<keyword evidence="6" id="KW-1003">Cell membrane</keyword>
<keyword evidence="7" id="KW-0997">Cell inner membrane</keyword>
<feature type="transmembrane region" description="Helical" evidence="19">
    <location>
        <begin position="843"/>
        <end position="866"/>
    </location>
</feature>
<organism evidence="21 22">
    <name type="scientific">Lipomyces starkeyi NRRL Y-11557</name>
    <dbReference type="NCBI Taxonomy" id="675824"/>
    <lineage>
        <taxon>Eukaryota</taxon>
        <taxon>Fungi</taxon>
        <taxon>Dikarya</taxon>
        <taxon>Ascomycota</taxon>
        <taxon>Saccharomycotina</taxon>
        <taxon>Lipomycetes</taxon>
        <taxon>Lipomycetales</taxon>
        <taxon>Lipomycetaceae</taxon>
        <taxon>Lipomyces</taxon>
    </lineage>
</organism>
<dbReference type="NCBIfam" id="NF011702">
    <property type="entry name" value="PRK15122.1"/>
    <property type="match status" value="1"/>
</dbReference>
<keyword evidence="14 19" id="KW-1133">Transmembrane helix</keyword>
<feature type="region of interest" description="Disordered" evidence="18">
    <location>
        <begin position="1"/>
        <end position="37"/>
    </location>
</feature>
<evidence type="ECO:0000256" key="9">
    <source>
        <dbReference type="ARBA" id="ARBA00022692"/>
    </source>
</evidence>
<comment type="function">
    <text evidence="1">Mediates magnesium influx to the cytosol.</text>
</comment>
<dbReference type="NCBIfam" id="TIGR01524">
    <property type="entry name" value="ATPase-IIIB_Mg"/>
    <property type="match status" value="1"/>
</dbReference>
<keyword evidence="12" id="KW-0460">Magnesium</keyword>
<evidence type="ECO:0000256" key="11">
    <source>
        <dbReference type="ARBA" id="ARBA00022840"/>
    </source>
</evidence>
<dbReference type="InterPro" id="IPR023298">
    <property type="entry name" value="ATPase_P-typ_TM_dom_sf"/>
</dbReference>
<dbReference type="InterPro" id="IPR008250">
    <property type="entry name" value="ATPase_P-typ_transduc_dom_A_sf"/>
</dbReference>
<dbReference type="AlphaFoldDB" id="A0A1E3QB69"/>
<dbReference type="Gene3D" id="1.20.1110.10">
    <property type="entry name" value="Calcium-transporting ATPase, transmembrane domain"/>
    <property type="match status" value="1"/>
</dbReference>
<accession>A0A1E3QB69</accession>
<dbReference type="InterPro" id="IPR004014">
    <property type="entry name" value="ATPase_P-typ_cation-transptr_N"/>
</dbReference>
<evidence type="ECO:0000259" key="20">
    <source>
        <dbReference type="SMART" id="SM00831"/>
    </source>
</evidence>
<reference evidence="21 22" key="1">
    <citation type="journal article" date="2016" name="Proc. Natl. Acad. Sci. U.S.A.">
        <title>Comparative genomics of biotechnologically important yeasts.</title>
        <authorList>
            <person name="Riley R."/>
            <person name="Haridas S."/>
            <person name="Wolfe K.H."/>
            <person name="Lopes M.R."/>
            <person name="Hittinger C.T."/>
            <person name="Goeker M."/>
            <person name="Salamov A.A."/>
            <person name="Wisecaver J.H."/>
            <person name="Long T.M."/>
            <person name="Calvey C.H."/>
            <person name="Aerts A.L."/>
            <person name="Barry K.W."/>
            <person name="Choi C."/>
            <person name="Clum A."/>
            <person name="Coughlan A.Y."/>
            <person name="Deshpande S."/>
            <person name="Douglass A.P."/>
            <person name="Hanson S.J."/>
            <person name="Klenk H.-P."/>
            <person name="LaButti K.M."/>
            <person name="Lapidus A."/>
            <person name="Lindquist E.A."/>
            <person name="Lipzen A.M."/>
            <person name="Meier-Kolthoff J.P."/>
            <person name="Ohm R.A."/>
            <person name="Otillar R.P."/>
            <person name="Pangilinan J.L."/>
            <person name="Peng Y."/>
            <person name="Rokas A."/>
            <person name="Rosa C.A."/>
            <person name="Scheuner C."/>
            <person name="Sibirny A.A."/>
            <person name="Slot J.C."/>
            <person name="Stielow J.B."/>
            <person name="Sun H."/>
            <person name="Kurtzman C.P."/>
            <person name="Blackwell M."/>
            <person name="Grigoriev I.V."/>
            <person name="Jeffries T.W."/>
        </authorList>
    </citation>
    <scope>NUCLEOTIDE SEQUENCE [LARGE SCALE GENOMIC DNA]</scope>
    <source>
        <strain evidence="21 22">NRRL Y-11557</strain>
    </source>
</reference>
<keyword evidence="13" id="KW-1278">Translocase</keyword>
<comment type="similarity">
    <text evidence="3">Belongs to the cation transport ATPase (P-type) (TC 3.A.3) family. Type IIIB subfamily.</text>
</comment>
<dbReference type="EMBL" id="KV454292">
    <property type="protein sequence ID" value="ODQ74382.1"/>
    <property type="molecule type" value="Genomic_DNA"/>
</dbReference>
<evidence type="ECO:0000256" key="2">
    <source>
        <dbReference type="ARBA" id="ARBA00004429"/>
    </source>
</evidence>
<feature type="compositionally biased region" description="Low complexity" evidence="18">
    <location>
        <begin position="26"/>
        <end position="37"/>
    </location>
</feature>
<dbReference type="InterPro" id="IPR044492">
    <property type="entry name" value="P_typ_ATPase_HD_dom"/>
</dbReference>
<evidence type="ECO:0000256" key="18">
    <source>
        <dbReference type="SAM" id="MobiDB-lite"/>
    </source>
</evidence>
<evidence type="ECO:0000256" key="4">
    <source>
        <dbReference type="ARBA" id="ARBA00012786"/>
    </source>
</evidence>
<feature type="transmembrane region" description="Helical" evidence="19">
    <location>
        <begin position="348"/>
        <end position="366"/>
    </location>
</feature>
<sequence>MRSHSSAPRGSQDEKRVVITEKTPLSASSISSSSVSYGSADDDVLVSIGAPHIHGDDASIRSSTSQKSSMMQDMKVWISNVLFGKTANLSKSSEEERRISASLREIAALDVDDVLKRFDTGLNGINPSDASERLVKYGKNELSSAVLKPWYVIIFQGLIHPFNVLLMILGILAITVAEDPTTFYFVLAMVILSVGLRSYEELKSQKSFKSMRDLIEPLTRILRPDGNGGFIETEIPIADVVPGDVLTLRPGDIFPGDVVLVDSKDLFISQSSLTGEFLPVEKSTNVNDPESIFDLSNICFMSTSVVSGRGRALVISTGNSTYISTINSTLNSDSMETRNSFDVGVRKVAYLLLGFGLVMVPIVIVVNGLTTGDFYEAVLFGMSVLIGLTPEMLPMILNANLAYGASEMAKHKTIVRKLDAIQTMGVVDVICSDKTGTLTQDDVVLTEHLDSSNVNNVDILRYAFMNSHFSTGLRNVLDSAVIKAAEASEEVKTDYTSSEKGQLYSLIDEIPFDFVRRRMSVILKTSATHAELICKGAVEELLDICLSVREYTEGSITDVEMSDNYRKKLLAKVAELNGDGLRVLAVATRAIPEEELGRNDFGAKDENNLTFLGFLTFLDPPKEDCAAAIEDFKKYHVGIKVLTGDNLAVACKVCKDVGIDTEYVITGPELEEIQDEEELNEVVERTTVFAKLTPFQKFNIVNILKKNGHTVGFLGDGINDALALRGADCGISVDTATPLAKDAADFILLEKSLHVITQAIIRGRKTHANTIKYIKMAASSNFGNVFSVLIASAWLPFQPMTGNQILTQNLLYDISQIAIPWDNVDDEYLLHPHQWSADSIFKFMLYLGPLSSIFDVYTFVVLWFYFDYRMPFTDDVKYFQTCWFYVGLITQTLIVHMIRTEKLPFIQRNPSWQLALGTVAVVIVGIIIPFTPLGTNVLQMLPVPGMFYPFLIAAIVGYFIATQIVKKFYIRRYKQWL</sequence>
<dbReference type="InterPro" id="IPR006068">
    <property type="entry name" value="ATPase_P-typ_cation-transptr_C"/>
</dbReference>
<dbReference type="InterPro" id="IPR059000">
    <property type="entry name" value="ATPase_P-type_domA"/>
</dbReference>
<feature type="transmembrane region" description="Helical" evidence="19">
    <location>
        <begin position="878"/>
        <end position="898"/>
    </location>
</feature>
<dbReference type="Pfam" id="PF13246">
    <property type="entry name" value="Cation_ATPase"/>
    <property type="match status" value="1"/>
</dbReference>
<dbReference type="Pfam" id="PF00122">
    <property type="entry name" value="E1-E2_ATPase"/>
    <property type="match status" value="1"/>
</dbReference>
<dbReference type="OrthoDB" id="158672at2759"/>
<feature type="domain" description="Cation-transporting P-type ATPase N-terminal" evidence="20">
    <location>
        <begin position="105"/>
        <end position="178"/>
    </location>
</feature>
<dbReference type="GO" id="GO:0005524">
    <property type="term" value="F:ATP binding"/>
    <property type="evidence" value="ECO:0007669"/>
    <property type="project" value="UniProtKB-KW"/>
</dbReference>
<dbReference type="InterPro" id="IPR023214">
    <property type="entry name" value="HAD_sf"/>
</dbReference>
<dbReference type="SUPFAM" id="SSF56784">
    <property type="entry name" value="HAD-like"/>
    <property type="match status" value="1"/>
</dbReference>
<evidence type="ECO:0000256" key="14">
    <source>
        <dbReference type="ARBA" id="ARBA00022989"/>
    </source>
</evidence>
<dbReference type="Gene3D" id="3.40.50.1000">
    <property type="entry name" value="HAD superfamily/HAD-like"/>
    <property type="match status" value="1"/>
</dbReference>
<dbReference type="SUPFAM" id="SSF81653">
    <property type="entry name" value="Calcium ATPase, transduction domain A"/>
    <property type="match status" value="1"/>
</dbReference>
<dbReference type="STRING" id="675824.A0A1E3QB69"/>
<evidence type="ECO:0000256" key="17">
    <source>
        <dbReference type="ARBA" id="ARBA00047295"/>
    </source>
</evidence>
<dbReference type="InterPro" id="IPR006415">
    <property type="entry name" value="P-type_ATPase_IIIB"/>
</dbReference>
<gene>
    <name evidence="21" type="ORF">LIPSTDRAFT_2369</name>
</gene>
<evidence type="ECO:0000256" key="5">
    <source>
        <dbReference type="ARBA" id="ARBA00013555"/>
    </source>
</evidence>
<dbReference type="PANTHER" id="PTHR42861">
    <property type="entry name" value="CALCIUM-TRANSPORTING ATPASE"/>
    <property type="match status" value="1"/>
</dbReference>
<dbReference type="PROSITE" id="PS00154">
    <property type="entry name" value="ATPASE_E1_E2"/>
    <property type="match status" value="1"/>
</dbReference>
<dbReference type="SFLD" id="SFLDF00027">
    <property type="entry name" value="p-type_atpase"/>
    <property type="match status" value="1"/>
</dbReference>
<feature type="transmembrane region" description="Helical" evidence="19">
    <location>
        <begin position="910"/>
        <end position="934"/>
    </location>
</feature>
<dbReference type="EC" id="7.2.2.14" evidence="4"/>
<evidence type="ECO:0000256" key="16">
    <source>
        <dbReference type="ARBA" id="ARBA00029806"/>
    </source>
</evidence>
<evidence type="ECO:0000256" key="10">
    <source>
        <dbReference type="ARBA" id="ARBA00022741"/>
    </source>
</evidence>
<dbReference type="Gene3D" id="2.70.150.10">
    <property type="entry name" value="Calcium-transporting ATPase, cytoplasmic transduction domain A"/>
    <property type="match status" value="1"/>
</dbReference>
<evidence type="ECO:0000313" key="21">
    <source>
        <dbReference type="EMBL" id="ODQ74382.1"/>
    </source>
</evidence>
<proteinExistence type="inferred from homology"/>
<dbReference type="SUPFAM" id="SSF81660">
    <property type="entry name" value="Metal cation-transporting ATPase, ATP-binding domain N"/>
    <property type="match status" value="1"/>
</dbReference>
<dbReference type="GO" id="GO:0005886">
    <property type="term" value="C:plasma membrane"/>
    <property type="evidence" value="ECO:0007669"/>
    <property type="project" value="UniProtKB-SubCell"/>
</dbReference>
<dbReference type="Pfam" id="PF00690">
    <property type="entry name" value="Cation_ATPase_N"/>
    <property type="match status" value="1"/>
</dbReference>
<keyword evidence="22" id="KW-1185">Reference proteome</keyword>
<dbReference type="InterPro" id="IPR036412">
    <property type="entry name" value="HAD-like_sf"/>
</dbReference>
<evidence type="ECO:0000256" key="8">
    <source>
        <dbReference type="ARBA" id="ARBA00022553"/>
    </source>
</evidence>
<feature type="transmembrane region" description="Helical" evidence="19">
    <location>
        <begin position="378"/>
        <end position="403"/>
    </location>
</feature>
<feature type="transmembrane region" description="Helical" evidence="19">
    <location>
        <begin position="182"/>
        <end position="199"/>
    </location>
</feature>
<keyword evidence="10" id="KW-0547">Nucleotide-binding</keyword>
<dbReference type="SFLD" id="SFLDG00002">
    <property type="entry name" value="C1.7:_P-type_atpase_like"/>
    <property type="match status" value="1"/>
</dbReference>
<keyword evidence="9 19" id="KW-0812">Transmembrane</keyword>
<comment type="catalytic activity">
    <reaction evidence="17">
        <text>Mg(2+)(out) + ATP + H2O = Mg(2+)(in) + ADP + phosphate + H(+)</text>
        <dbReference type="Rhea" id="RHEA:10260"/>
        <dbReference type="ChEBI" id="CHEBI:15377"/>
        <dbReference type="ChEBI" id="CHEBI:15378"/>
        <dbReference type="ChEBI" id="CHEBI:18420"/>
        <dbReference type="ChEBI" id="CHEBI:30616"/>
        <dbReference type="ChEBI" id="CHEBI:43474"/>
        <dbReference type="ChEBI" id="CHEBI:456216"/>
        <dbReference type="EC" id="7.2.2.14"/>
    </reaction>
</comment>
<dbReference type="SMART" id="SM00831">
    <property type="entry name" value="Cation_ATPase_N"/>
    <property type="match status" value="1"/>
</dbReference>
<dbReference type="InterPro" id="IPR023299">
    <property type="entry name" value="ATPase_P-typ_cyto_dom_N"/>
</dbReference>
<dbReference type="SUPFAM" id="SSF81665">
    <property type="entry name" value="Calcium ATPase, transmembrane domain M"/>
    <property type="match status" value="1"/>
</dbReference>
<keyword evidence="11" id="KW-0067">ATP-binding</keyword>
<evidence type="ECO:0000256" key="6">
    <source>
        <dbReference type="ARBA" id="ARBA00022475"/>
    </source>
</evidence>
<feature type="transmembrane region" description="Helical" evidence="19">
    <location>
        <begin position="946"/>
        <end position="965"/>
    </location>
</feature>
<dbReference type="Proteomes" id="UP000094385">
    <property type="component" value="Unassembled WGS sequence"/>
</dbReference>
<protein>
    <recommendedName>
        <fullName evidence="5">Magnesium-transporting ATPase, P-type 1</fullName>
        <ecNumber evidence="4">7.2.2.14</ecNumber>
    </recommendedName>
    <alternativeName>
        <fullName evidence="16">Mg(2+) transport ATPase, P-type 1</fullName>
    </alternativeName>
</protein>
<dbReference type="PRINTS" id="PR01836">
    <property type="entry name" value="MGATPASE"/>
</dbReference>
<evidence type="ECO:0000256" key="19">
    <source>
        <dbReference type="SAM" id="Phobius"/>
    </source>
</evidence>
<evidence type="ECO:0000256" key="12">
    <source>
        <dbReference type="ARBA" id="ARBA00022842"/>
    </source>
</evidence>
<comment type="subcellular location">
    <subcellularLocation>
        <location evidence="2">Cell inner membrane</location>
        <topology evidence="2">Multi-pass membrane protein</topology>
    </subcellularLocation>
</comment>
<dbReference type="NCBIfam" id="TIGR01494">
    <property type="entry name" value="ATPase_P-type"/>
    <property type="match status" value="2"/>
</dbReference>
<evidence type="ECO:0000256" key="13">
    <source>
        <dbReference type="ARBA" id="ARBA00022967"/>
    </source>
</evidence>
<dbReference type="Pfam" id="PF00689">
    <property type="entry name" value="Cation_ATPase_C"/>
    <property type="match status" value="1"/>
</dbReference>
<evidence type="ECO:0000256" key="1">
    <source>
        <dbReference type="ARBA" id="ARBA00003954"/>
    </source>
</evidence>
<dbReference type="SFLD" id="SFLDS00003">
    <property type="entry name" value="Haloacid_Dehalogenase"/>
    <property type="match status" value="1"/>
</dbReference>
<dbReference type="FunFam" id="3.40.50.1000:FF:000001">
    <property type="entry name" value="Phospholipid-transporting ATPase IC"/>
    <property type="match status" value="1"/>
</dbReference>
<dbReference type="GO" id="GO:0016887">
    <property type="term" value="F:ATP hydrolysis activity"/>
    <property type="evidence" value="ECO:0007669"/>
    <property type="project" value="InterPro"/>
</dbReference>
<dbReference type="GO" id="GO:0015444">
    <property type="term" value="F:P-type magnesium transporter activity"/>
    <property type="evidence" value="ECO:0007669"/>
    <property type="project" value="UniProtKB-EC"/>
</dbReference>
<evidence type="ECO:0000313" key="22">
    <source>
        <dbReference type="Proteomes" id="UP000094385"/>
    </source>
</evidence>
<dbReference type="InterPro" id="IPR018303">
    <property type="entry name" value="ATPase_P-typ_P_site"/>
</dbReference>
<feature type="transmembrane region" description="Helical" evidence="19">
    <location>
        <begin position="150"/>
        <end position="176"/>
    </location>
</feature>
<evidence type="ECO:0000256" key="15">
    <source>
        <dbReference type="ARBA" id="ARBA00023136"/>
    </source>
</evidence>
<keyword evidence="8" id="KW-0597">Phosphoprotein</keyword>
<name>A0A1E3QB69_LIPST</name>
<dbReference type="InterPro" id="IPR001757">
    <property type="entry name" value="P_typ_ATPase"/>
</dbReference>
<dbReference type="Gene3D" id="3.40.1110.10">
    <property type="entry name" value="Calcium-transporting ATPase, cytoplasmic domain N"/>
    <property type="match status" value="1"/>
</dbReference>
<keyword evidence="15 19" id="KW-0472">Membrane</keyword>